<comment type="caution">
    <text evidence="1">The sequence shown here is derived from an EMBL/GenBank/DDBJ whole genome shotgun (WGS) entry which is preliminary data.</text>
</comment>
<accession>A0A5B6X759</accession>
<organism evidence="1 2">
    <name type="scientific">Gossypium australe</name>
    <dbReference type="NCBI Taxonomy" id="47621"/>
    <lineage>
        <taxon>Eukaryota</taxon>
        <taxon>Viridiplantae</taxon>
        <taxon>Streptophyta</taxon>
        <taxon>Embryophyta</taxon>
        <taxon>Tracheophyta</taxon>
        <taxon>Spermatophyta</taxon>
        <taxon>Magnoliopsida</taxon>
        <taxon>eudicotyledons</taxon>
        <taxon>Gunneridae</taxon>
        <taxon>Pentapetalae</taxon>
        <taxon>rosids</taxon>
        <taxon>malvids</taxon>
        <taxon>Malvales</taxon>
        <taxon>Malvaceae</taxon>
        <taxon>Malvoideae</taxon>
        <taxon>Gossypium</taxon>
    </lineage>
</organism>
<reference evidence="2" key="1">
    <citation type="journal article" date="2019" name="Plant Biotechnol. J.">
        <title>Genome sequencing of the Australian wild diploid species Gossypium australe highlights disease resistance and delayed gland morphogenesis.</title>
        <authorList>
            <person name="Cai Y."/>
            <person name="Cai X."/>
            <person name="Wang Q."/>
            <person name="Wang P."/>
            <person name="Zhang Y."/>
            <person name="Cai C."/>
            <person name="Xu Y."/>
            <person name="Wang K."/>
            <person name="Zhou Z."/>
            <person name="Wang C."/>
            <person name="Geng S."/>
            <person name="Li B."/>
            <person name="Dong Q."/>
            <person name="Hou Y."/>
            <person name="Wang H."/>
            <person name="Ai P."/>
            <person name="Liu Z."/>
            <person name="Yi F."/>
            <person name="Sun M."/>
            <person name="An G."/>
            <person name="Cheng J."/>
            <person name="Zhang Y."/>
            <person name="Shi Q."/>
            <person name="Xie Y."/>
            <person name="Shi X."/>
            <person name="Chang Y."/>
            <person name="Huang F."/>
            <person name="Chen Y."/>
            <person name="Hong S."/>
            <person name="Mi L."/>
            <person name="Sun Q."/>
            <person name="Zhang L."/>
            <person name="Zhou B."/>
            <person name="Peng R."/>
            <person name="Zhang X."/>
            <person name="Liu F."/>
        </authorList>
    </citation>
    <scope>NUCLEOTIDE SEQUENCE [LARGE SCALE GENOMIC DNA]</scope>
    <source>
        <strain evidence="2">cv. PA1801</strain>
    </source>
</reference>
<dbReference type="EMBL" id="SMMG02000001">
    <property type="protein sequence ID" value="KAA3488747.1"/>
    <property type="molecule type" value="Genomic_DNA"/>
</dbReference>
<proteinExistence type="predicted"/>
<sequence length="74" mass="7949">MPYGKDRGDIIITKAMGPKKASSFILPILLQLPLNGGVAGEQNSIPLKENTTQISNINKKSSHNSHQPTVTPVL</sequence>
<name>A0A5B6X759_9ROSI</name>
<dbReference type="AlphaFoldDB" id="A0A5B6X759"/>
<evidence type="ECO:0000313" key="1">
    <source>
        <dbReference type="EMBL" id="KAA3488747.1"/>
    </source>
</evidence>
<evidence type="ECO:0000313" key="2">
    <source>
        <dbReference type="Proteomes" id="UP000325315"/>
    </source>
</evidence>
<dbReference type="Proteomes" id="UP000325315">
    <property type="component" value="Unassembled WGS sequence"/>
</dbReference>
<keyword evidence="2" id="KW-1185">Reference proteome</keyword>
<gene>
    <name evidence="1" type="ORF">EPI10_032461</name>
</gene>
<protein>
    <submittedName>
        <fullName evidence="1">Uncharacterized protein</fullName>
    </submittedName>
</protein>